<dbReference type="SUPFAM" id="SSF52091">
    <property type="entry name" value="SpoIIaa-like"/>
    <property type="match status" value="1"/>
</dbReference>
<dbReference type="EMBL" id="ML987195">
    <property type="protein sequence ID" value="KAF2249294.1"/>
    <property type="molecule type" value="Genomic_DNA"/>
</dbReference>
<dbReference type="GO" id="GO:0055085">
    <property type="term" value="P:transmembrane transport"/>
    <property type="evidence" value="ECO:0007669"/>
    <property type="project" value="InterPro"/>
</dbReference>
<reference evidence="7" key="1">
    <citation type="journal article" date="2020" name="Stud. Mycol.">
        <title>101 Dothideomycetes genomes: a test case for predicting lifestyles and emergence of pathogens.</title>
        <authorList>
            <person name="Haridas S."/>
            <person name="Albert R."/>
            <person name="Binder M."/>
            <person name="Bloem J."/>
            <person name="Labutti K."/>
            <person name="Salamov A."/>
            <person name="Andreopoulos B."/>
            <person name="Baker S."/>
            <person name="Barry K."/>
            <person name="Bills G."/>
            <person name="Bluhm B."/>
            <person name="Cannon C."/>
            <person name="Castanera R."/>
            <person name="Culley D."/>
            <person name="Daum C."/>
            <person name="Ezra D."/>
            <person name="Gonzalez J."/>
            <person name="Henrissat B."/>
            <person name="Kuo A."/>
            <person name="Liang C."/>
            <person name="Lipzen A."/>
            <person name="Lutzoni F."/>
            <person name="Magnuson J."/>
            <person name="Mondo S."/>
            <person name="Nolan M."/>
            <person name="Ohm R."/>
            <person name="Pangilinan J."/>
            <person name="Park H.-J."/>
            <person name="Ramirez L."/>
            <person name="Alfaro M."/>
            <person name="Sun H."/>
            <person name="Tritt A."/>
            <person name="Yoshinaga Y."/>
            <person name="Zwiers L.-H."/>
            <person name="Turgeon B."/>
            <person name="Goodwin S."/>
            <person name="Spatafora J."/>
            <person name="Crous P."/>
            <person name="Grigoriev I."/>
        </authorList>
    </citation>
    <scope>NUCLEOTIDE SEQUENCE</scope>
    <source>
        <strain evidence="7">CBS 122368</strain>
    </source>
</reference>
<evidence type="ECO:0000256" key="3">
    <source>
        <dbReference type="ARBA" id="ARBA00022989"/>
    </source>
</evidence>
<evidence type="ECO:0000256" key="4">
    <source>
        <dbReference type="ARBA" id="ARBA00023136"/>
    </source>
</evidence>
<evidence type="ECO:0000256" key="2">
    <source>
        <dbReference type="ARBA" id="ARBA00022692"/>
    </source>
</evidence>
<dbReference type="InterPro" id="IPR011547">
    <property type="entry name" value="SLC26A/SulP_dom"/>
</dbReference>
<feature type="transmembrane region" description="Helical" evidence="5">
    <location>
        <begin position="404"/>
        <end position="426"/>
    </location>
</feature>
<comment type="subcellular location">
    <subcellularLocation>
        <location evidence="1">Membrane</location>
        <topology evidence="1">Multi-pass membrane protein</topology>
    </subcellularLocation>
</comment>
<dbReference type="Gene3D" id="3.30.750.24">
    <property type="entry name" value="STAS domain"/>
    <property type="match status" value="1"/>
</dbReference>
<dbReference type="GeneID" id="54580174"/>
<dbReference type="PROSITE" id="PS50801">
    <property type="entry name" value="STAS"/>
    <property type="match status" value="1"/>
</dbReference>
<dbReference type="InterPro" id="IPR001902">
    <property type="entry name" value="SLC26A/SulP_fam"/>
</dbReference>
<feature type="transmembrane region" description="Helical" evidence="5">
    <location>
        <begin position="169"/>
        <end position="192"/>
    </location>
</feature>
<feature type="transmembrane region" description="Helical" evidence="5">
    <location>
        <begin position="303"/>
        <end position="326"/>
    </location>
</feature>
<dbReference type="InterPro" id="IPR036513">
    <property type="entry name" value="STAS_dom_sf"/>
</dbReference>
<dbReference type="RefSeq" id="XP_033684298.1">
    <property type="nucleotide sequence ID" value="XM_033826844.1"/>
</dbReference>
<dbReference type="OrthoDB" id="288203at2759"/>
<feature type="transmembrane region" description="Helical" evidence="5">
    <location>
        <begin position="376"/>
        <end position="397"/>
    </location>
</feature>
<feature type="transmembrane region" description="Helical" evidence="5">
    <location>
        <begin position="212"/>
        <end position="231"/>
    </location>
</feature>
<keyword evidence="3 5" id="KW-1133">Transmembrane helix</keyword>
<proteinExistence type="predicted"/>
<keyword evidence="2 5" id="KW-0812">Transmembrane</keyword>
<feature type="transmembrane region" description="Helical" evidence="5">
    <location>
        <begin position="243"/>
        <end position="266"/>
    </location>
</feature>
<evidence type="ECO:0000313" key="8">
    <source>
        <dbReference type="Proteomes" id="UP000800094"/>
    </source>
</evidence>
<gene>
    <name evidence="7" type="ORF">BU26DRAFT_505344</name>
</gene>
<evidence type="ECO:0000313" key="7">
    <source>
        <dbReference type="EMBL" id="KAF2249294.1"/>
    </source>
</evidence>
<accession>A0A6A6IFE1</accession>
<dbReference type="Pfam" id="PF00916">
    <property type="entry name" value="Sulfate_transp"/>
    <property type="match status" value="1"/>
</dbReference>
<sequence length="670" mass="72775">MGFFGRARESVSNDHTLLRAKRDGARVARALPSATGNYLLEKVPVIHWLPKYNPRWLLNDTLAGITVGVLLIPQGLAYAKIATIPGEYGLMSCWLPNFLYFIMGTSKDLSTGPTSLLGLLTAEIIRDVGSEGFTPQAISSAVAMSVGIYALIIGLLKLGFLLEFVSIPVLNGFISAVGIVIMLGQIPSLFGVKVGTGTATIIHDLFSQIPDFKGPTVGVGLGGIVLLVAMQKMGQRWGKKSKIIWLVALARSAIVLVLFTGISYGVNKNIDLENDDPVWELSKVKSNGIATPMMPPPSLVSKVFPRAIAPFLAGAIEHLAIAKGFARKNGYVIDPAQELVYLGATNFFNSFFSVMSVGGAMSRTAVNSDTGVKSPVYGLVAGGVVVLSIFFLSPALFWIPKATLAAIIVVAVWHVVSPPKVFYAYWKTSLVDFVASMLGFWVTLFVSTEIGIASAVGFQLVYQILYTAFSRVRRINSLSWKQPVYVDGASSVPPDAQVFKPHQSLIFFNAFSIKEQCFDIVQTYNSGTVVTLQAQKADRNWSVSGQRRVAQLRKRAEIVQEPFPIQIVVLDMAMVATIDTTGLVALKDFKVDLEKFGGPTTELRFVGIHDGVREKFERFGWDLYDEDRVSPEARSSIKGSLVYRSVTDAVSDRSGVQGPAEIMVVGNEKV</sequence>
<protein>
    <submittedName>
        <fullName evidence="7">Sulfate permease</fullName>
    </submittedName>
</protein>
<evidence type="ECO:0000256" key="5">
    <source>
        <dbReference type="SAM" id="Phobius"/>
    </source>
</evidence>
<feature type="transmembrane region" description="Helical" evidence="5">
    <location>
        <begin position="338"/>
        <end position="356"/>
    </location>
</feature>
<feature type="domain" description="STAS" evidence="6">
    <location>
        <begin position="486"/>
        <end position="653"/>
    </location>
</feature>
<dbReference type="Proteomes" id="UP000800094">
    <property type="component" value="Unassembled WGS sequence"/>
</dbReference>
<dbReference type="InterPro" id="IPR002645">
    <property type="entry name" value="STAS_dom"/>
</dbReference>
<dbReference type="CDD" id="cd07042">
    <property type="entry name" value="STAS_SulP_like_sulfate_transporter"/>
    <property type="match status" value="1"/>
</dbReference>
<evidence type="ECO:0000256" key="1">
    <source>
        <dbReference type="ARBA" id="ARBA00004141"/>
    </source>
</evidence>
<keyword evidence="8" id="KW-1185">Reference proteome</keyword>
<dbReference type="GO" id="GO:0016020">
    <property type="term" value="C:membrane"/>
    <property type="evidence" value="ECO:0007669"/>
    <property type="project" value="UniProtKB-SubCell"/>
</dbReference>
<organism evidence="7 8">
    <name type="scientific">Trematosphaeria pertusa</name>
    <dbReference type="NCBI Taxonomy" id="390896"/>
    <lineage>
        <taxon>Eukaryota</taxon>
        <taxon>Fungi</taxon>
        <taxon>Dikarya</taxon>
        <taxon>Ascomycota</taxon>
        <taxon>Pezizomycotina</taxon>
        <taxon>Dothideomycetes</taxon>
        <taxon>Pleosporomycetidae</taxon>
        <taxon>Pleosporales</taxon>
        <taxon>Massarineae</taxon>
        <taxon>Trematosphaeriaceae</taxon>
        <taxon>Trematosphaeria</taxon>
    </lineage>
</organism>
<dbReference type="PANTHER" id="PTHR11814">
    <property type="entry name" value="SULFATE TRANSPORTER"/>
    <property type="match status" value="1"/>
</dbReference>
<dbReference type="AlphaFoldDB" id="A0A6A6IFE1"/>
<evidence type="ECO:0000259" key="6">
    <source>
        <dbReference type="PROSITE" id="PS50801"/>
    </source>
</evidence>
<dbReference type="Pfam" id="PF01740">
    <property type="entry name" value="STAS"/>
    <property type="match status" value="1"/>
</dbReference>
<feature type="transmembrane region" description="Helical" evidence="5">
    <location>
        <begin position="141"/>
        <end position="162"/>
    </location>
</feature>
<feature type="transmembrane region" description="Helical" evidence="5">
    <location>
        <begin position="438"/>
        <end position="465"/>
    </location>
</feature>
<name>A0A6A6IFE1_9PLEO</name>
<keyword evidence="4 5" id="KW-0472">Membrane</keyword>
<dbReference type="NCBIfam" id="TIGR00815">
    <property type="entry name" value="sulP"/>
    <property type="match status" value="1"/>
</dbReference>